<dbReference type="AlphaFoldDB" id="A0A9D4JSG0"/>
<dbReference type="Proteomes" id="UP000828390">
    <property type="component" value="Unassembled WGS sequence"/>
</dbReference>
<evidence type="ECO:0000313" key="2">
    <source>
        <dbReference type="Proteomes" id="UP000828390"/>
    </source>
</evidence>
<name>A0A9D4JSG0_DREPO</name>
<gene>
    <name evidence="1" type="ORF">DPMN_122940</name>
</gene>
<reference evidence="1" key="2">
    <citation type="submission" date="2020-11" db="EMBL/GenBank/DDBJ databases">
        <authorList>
            <person name="McCartney M.A."/>
            <person name="Auch B."/>
            <person name="Kono T."/>
            <person name="Mallez S."/>
            <person name="Becker A."/>
            <person name="Gohl D.M."/>
            <person name="Silverstein K.A.T."/>
            <person name="Koren S."/>
            <person name="Bechman K.B."/>
            <person name="Herman A."/>
            <person name="Abrahante J.E."/>
            <person name="Garbe J."/>
        </authorList>
    </citation>
    <scope>NUCLEOTIDE SEQUENCE</scope>
    <source>
        <strain evidence="1">Duluth1</strain>
        <tissue evidence="1">Whole animal</tissue>
    </source>
</reference>
<protein>
    <submittedName>
        <fullName evidence="1">Uncharacterized protein</fullName>
    </submittedName>
</protein>
<comment type="caution">
    <text evidence="1">The sequence shown here is derived from an EMBL/GenBank/DDBJ whole genome shotgun (WGS) entry which is preliminary data.</text>
</comment>
<sequence>MQRFMEFIFRDIQSNSIALLKNARVLSIMFDGATDVAVCENEIVYARVVDEGATRNVFVSIVNIEHAHAEGVLAGFESGMESVDEEGWNWTVLVTVWNLVNWMQ</sequence>
<reference evidence="1" key="1">
    <citation type="journal article" date="2019" name="bioRxiv">
        <title>The Genome of the Zebra Mussel, Dreissena polymorpha: A Resource for Invasive Species Research.</title>
        <authorList>
            <person name="McCartney M.A."/>
            <person name="Auch B."/>
            <person name="Kono T."/>
            <person name="Mallez S."/>
            <person name="Zhang Y."/>
            <person name="Obille A."/>
            <person name="Becker A."/>
            <person name="Abrahante J.E."/>
            <person name="Garbe J."/>
            <person name="Badalamenti J.P."/>
            <person name="Herman A."/>
            <person name="Mangelson H."/>
            <person name="Liachko I."/>
            <person name="Sullivan S."/>
            <person name="Sone E.D."/>
            <person name="Koren S."/>
            <person name="Silverstein K.A.T."/>
            <person name="Beckman K.B."/>
            <person name="Gohl D.M."/>
        </authorList>
    </citation>
    <scope>NUCLEOTIDE SEQUENCE</scope>
    <source>
        <strain evidence="1">Duluth1</strain>
        <tissue evidence="1">Whole animal</tissue>
    </source>
</reference>
<keyword evidence="2" id="KW-1185">Reference proteome</keyword>
<dbReference type="EMBL" id="JAIWYP010000005">
    <property type="protein sequence ID" value="KAH3821179.1"/>
    <property type="molecule type" value="Genomic_DNA"/>
</dbReference>
<proteinExistence type="predicted"/>
<evidence type="ECO:0000313" key="1">
    <source>
        <dbReference type="EMBL" id="KAH3821179.1"/>
    </source>
</evidence>
<accession>A0A9D4JSG0</accession>
<organism evidence="1 2">
    <name type="scientific">Dreissena polymorpha</name>
    <name type="common">Zebra mussel</name>
    <name type="synonym">Mytilus polymorpha</name>
    <dbReference type="NCBI Taxonomy" id="45954"/>
    <lineage>
        <taxon>Eukaryota</taxon>
        <taxon>Metazoa</taxon>
        <taxon>Spiralia</taxon>
        <taxon>Lophotrochozoa</taxon>
        <taxon>Mollusca</taxon>
        <taxon>Bivalvia</taxon>
        <taxon>Autobranchia</taxon>
        <taxon>Heteroconchia</taxon>
        <taxon>Euheterodonta</taxon>
        <taxon>Imparidentia</taxon>
        <taxon>Neoheterodontei</taxon>
        <taxon>Myida</taxon>
        <taxon>Dreissenoidea</taxon>
        <taxon>Dreissenidae</taxon>
        <taxon>Dreissena</taxon>
    </lineage>
</organism>